<dbReference type="FunFam" id="2.40.10.10:FF:000073">
    <property type="entry name" value="Trypsin alpha"/>
    <property type="match status" value="1"/>
</dbReference>
<dbReference type="Proteomes" id="UP001652680">
    <property type="component" value="Unassembled WGS sequence"/>
</dbReference>
<evidence type="ECO:0000256" key="9">
    <source>
        <dbReference type="SAM" id="SignalP"/>
    </source>
</evidence>
<dbReference type="InterPro" id="IPR018114">
    <property type="entry name" value="TRYPSIN_HIS"/>
</dbReference>
<dbReference type="InterPro" id="IPR001314">
    <property type="entry name" value="Peptidase_S1A"/>
</dbReference>
<keyword evidence="4 8" id="KW-0378">Hydrolase</keyword>
<dbReference type="GO" id="GO:0004252">
    <property type="term" value="F:serine-type endopeptidase activity"/>
    <property type="evidence" value="ECO:0007669"/>
    <property type="project" value="InterPro"/>
</dbReference>
<evidence type="ECO:0000313" key="11">
    <source>
        <dbReference type="EnsemblMetazoa" id="XP_016986031.1"/>
    </source>
</evidence>
<dbReference type="Gene3D" id="2.40.10.10">
    <property type="entry name" value="Trypsin-like serine proteases"/>
    <property type="match status" value="4"/>
</dbReference>
<keyword evidence="2 8" id="KW-0645">Protease</keyword>
<protein>
    <submittedName>
        <fullName evidence="13">Transmembrane protease serine 9</fullName>
    </submittedName>
</protein>
<keyword evidence="12" id="KW-1185">Reference proteome</keyword>
<evidence type="ECO:0000256" key="4">
    <source>
        <dbReference type="ARBA" id="ARBA00022801"/>
    </source>
</evidence>
<sequence>MQTRSFLVALLIFIQGRSISSLDLGHGIDGRIAGGVLAGINQFPYQVGLSIEEPNDLFSWCGASLISERYLLTAAHCVEKAVAITYYLGGVQRLAPRQLIRTTNPEVHIHHDWKCETLENDIAVLRLPEDAILCDSIRPIQLPGISSSHLNYDYVPATASGWGRMNDESADLSDTLRYVVRFVESNEDCGFCYTNIKPSNICMDTTSGKSTCHGDSGGPLVYADPELNTDVLIGITSYGKKSGCTKGFPSVFSRVTAYLDWIGEVSGVRWDESERDILSIGSSNMKVLIVFALALAYASGSALRSLDGPGGRITQGEDARTDQFPYQVGLSLKIGSSSAWCGGSLIGNEWVLTAAHCTDGVDSVEVYLGSTIRSSPKVKHHVSKDDIIIHADWNSRTLRNDISLIRIPRVEYSSAIHNVELPKRESRYSSYDGDEVIASGWGRTSDSASGVAAHLQYAHMKVISNSDCKRTYYSTIRDSNICVSTPAGVSTCNGDSGGPLVLASDKVQVGLTSFGSSAGCEKEYPAVFTRTTSYLDWIKEHTGI</sequence>
<evidence type="ECO:0000256" key="2">
    <source>
        <dbReference type="ARBA" id="ARBA00022670"/>
    </source>
</evidence>
<dbReference type="PRINTS" id="PR00722">
    <property type="entry name" value="CHYMOTRYPSIN"/>
</dbReference>
<evidence type="ECO:0000256" key="3">
    <source>
        <dbReference type="ARBA" id="ARBA00022729"/>
    </source>
</evidence>
<dbReference type="InterPro" id="IPR001254">
    <property type="entry name" value="Trypsin_dom"/>
</dbReference>
<keyword evidence="6" id="KW-0865">Zymogen</keyword>
<keyword evidence="5 8" id="KW-0720">Serine protease</keyword>
<dbReference type="EnsemblMetazoa" id="XM_017130542.2">
    <property type="protein sequence ID" value="XP_016986031.1"/>
    <property type="gene ID" value="LOC108049389"/>
</dbReference>
<dbReference type="GO" id="GO:0006508">
    <property type="term" value="P:proteolysis"/>
    <property type="evidence" value="ECO:0007669"/>
    <property type="project" value="UniProtKB-KW"/>
</dbReference>
<accession>A0A6P4FL81</accession>
<keyword evidence="13" id="KW-0472">Membrane</keyword>
<dbReference type="InterPro" id="IPR033116">
    <property type="entry name" value="TRYPSIN_SER"/>
</dbReference>
<dbReference type="OrthoDB" id="5565075at2759"/>
<dbReference type="InterPro" id="IPR009003">
    <property type="entry name" value="Peptidase_S1_PA"/>
</dbReference>
<dbReference type="GeneID" id="108049389"/>
<dbReference type="PROSITE" id="PS00134">
    <property type="entry name" value="TRYPSIN_HIS"/>
    <property type="match status" value="2"/>
</dbReference>
<dbReference type="Pfam" id="PF00089">
    <property type="entry name" value="Trypsin"/>
    <property type="match status" value="2"/>
</dbReference>
<reference evidence="13" key="2">
    <citation type="submission" date="2025-04" db="UniProtKB">
        <authorList>
            <consortium name="RefSeq"/>
        </authorList>
    </citation>
    <scope>IDENTIFICATION</scope>
</reference>
<evidence type="ECO:0000256" key="6">
    <source>
        <dbReference type="ARBA" id="ARBA00023145"/>
    </source>
</evidence>
<evidence type="ECO:0000256" key="7">
    <source>
        <dbReference type="ARBA" id="ARBA00023157"/>
    </source>
</evidence>
<feature type="domain" description="Peptidase S1" evidence="10">
    <location>
        <begin position="313"/>
        <end position="543"/>
    </location>
</feature>
<dbReference type="SUPFAM" id="SSF50494">
    <property type="entry name" value="Trypsin-like serine proteases"/>
    <property type="match status" value="2"/>
</dbReference>
<keyword evidence="13" id="KW-0812">Transmembrane</keyword>
<comment type="similarity">
    <text evidence="1">Belongs to the peptidase S1 family.</text>
</comment>
<organism evidence="13">
    <name type="scientific">Drosophila rhopaloa</name>
    <name type="common">Fruit fly</name>
    <dbReference type="NCBI Taxonomy" id="1041015"/>
    <lineage>
        <taxon>Eukaryota</taxon>
        <taxon>Metazoa</taxon>
        <taxon>Ecdysozoa</taxon>
        <taxon>Arthropoda</taxon>
        <taxon>Hexapoda</taxon>
        <taxon>Insecta</taxon>
        <taxon>Pterygota</taxon>
        <taxon>Neoptera</taxon>
        <taxon>Endopterygota</taxon>
        <taxon>Diptera</taxon>
        <taxon>Brachycera</taxon>
        <taxon>Muscomorpha</taxon>
        <taxon>Ephydroidea</taxon>
        <taxon>Drosophilidae</taxon>
        <taxon>Drosophila</taxon>
        <taxon>Sophophora</taxon>
    </lineage>
</organism>
<feature type="signal peptide" evidence="9">
    <location>
        <begin position="1"/>
        <end position="21"/>
    </location>
</feature>
<dbReference type="PANTHER" id="PTHR24276:SF98">
    <property type="entry name" value="FI18310P1-RELATED"/>
    <property type="match status" value="1"/>
</dbReference>
<reference evidence="12" key="1">
    <citation type="journal article" date="2021" name="Elife">
        <title>Highly contiguous assemblies of 101 drosophilid genomes.</title>
        <authorList>
            <person name="Kim B.Y."/>
            <person name="Wang J.R."/>
            <person name="Miller D.E."/>
            <person name="Barmina O."/>
            <person name="Delaney E."/>
            <person name="Thompson A."/>
            <person name="Comeault A.A."/>
            <person name="Peede D."/>
            <person name="D'Agostino E.R."/>
            <person name="Pelaez J."/>
            <person name="Aguilar J.M."/>
            <person name="Haji D."/>
            <person name="Matsunaga T."/>
            <person name="Armstrong E.E."/>
            <person name="Zych M."/>
            <person name="Ogawa Y."/>
            <person name="Stamenkovic-Radak M."/>
            <person name="Jelic M."/>
            <person name="Veselinovic M.S."/>
            <person name="Tanaskovic M."/>
            <person name="Eric P."/>
            <person name="Gao J.J."/>
            <person name="Katoh T.K."/>
            <person name="Toda M.J."/>
            <person name="Watabe H."/>
            <person name="Watada M."/>
            <person name="Davis J.S."/>
            <person name="Moyle L.C."/>
            <person name="Manoli G."/>
            <person name="Bertolini E."/>
            <person name="Kostal V."/>
            <person name="Hawley R.S."/>
            <person name="Takahashi A."/>
            <person name="Jones C.D."/>
            <person name="Price D.K."/>
            <person name="Whiteman N."/>
            <person name="Kopp A."/>
            <person name="Matute D.R."/>
            <person name="Petrov D.A."/>
        </authorList>
    </citation>
    <scope>NUCLEOTIDE SEQUENCE [LARGE SCALE GENOMIC DNA]</scope>
</reference>
<dbReference type="InterPro" id="IPR050430">
    <property type="entry name" value="Peptidase_S1"/>
</dbReference>
<dbReference type="CDD" id="cd00190">
    <property type="entry name" value="Tryp_SPc"/>
    <property type="match status" value="2"/>
</dbReference>
<evidence type="ECO:0000259" key="10">
    <source>
        <dbReference type="PROSITE" id="PS50240"/>
    </source>
</evidence>
<evidence type="ECO:0000313" key="13">
    <source>
        <dbReference type="RefSeq" id="XP_016986031.1"/>
    </source>
</evidence>
<name>A0A6P4FL81_DRORH</name>
<dbReference type="RefSeq" id="XP_016986031.1">
    <property type="nucleotide sequence ID" value="XM_017130542.1"/>
</dbReference>
<keyword evidence="7" id="KW-1015">Disulfide bond</keyword>
<evidence type="ECO:0000256" key="1">
    <source>
        <dbReference type="ARBA" id="ARBA00007664"/>
    </source>
</evidence>
<gene>
    <name evidence="13" type="primary">LOC108049389</name>
    <name evidence="11" type="synonym">108049389</name>
</gene>
<feature type="domain" description="Peptidase S1" evidence="10">
    <location>
        <begin position="32"/>
        <end position="267"/>
    </location>
</feature>
<dbReference type="AlphaFoldDB" id="A0A6P4FL81"/>
<reference evidence="11" key="3">
    <citation type="submission" date="2025-05" db="UniProtKB">
        <authorList>
            <consortium name="EnsemblMetazoa"/>
        </authorList>
    </citation>
    <scope>IDENTIFICATION</scope>
</reference>
<dbReference type="PANTHER" id="PTHR24276">
    <property type="entry name" value="POLYSERASE-RELATED"/>
    <property type="match status" value="1"/>
</dbReference>
<evidence type="ECO:0000313" key="12">
    <source>
        <dbReference type="Proteomes" id="UP001652680"/>
    </source>
</evidence>
<keyword evidence="3 9" id="KW-0732">Signal</keyword>
<feature type="chain" id="PRO_5028154062" evidence="9">
    <location>
        <begin position="22"/>
        <end position="544"/>
    </location>
</feature>
<dbReference type="PROSITE" id="PS00135">
    <property type="entry name" value="TRYPSIN_SER"/>
    <property type="match status" value="2"/>
</dbReference>
<dbReference type="SMART" id="SM00020">
    <property type="entry name" value="Tryp_SPc"/>
    <property type="match status" value="2"/>
</dbReference>
<evidence type="ECO:0000256" key="5">
    <source>
        <dbReference type="ARBA" id="ARBA00022825"/>
    </source>
</evidence>
<dbReference type="FunFam" id="2.40.10.10:FF:000025">
    <property type="entry name" value="serine proteases 1/2"/>
    <property type="match status" value="2"/>
</dbReference>
<dbReference type="PROSITE" id="PS50240">
    <property type="entry name" value="TRYPSIN_DOM"/>
    <property type="match status" value="2"/>
</dbReference>
<evidence type="ECO:0000256" key="8">
    <source>
        <dbReference type="RuleBase" id="RU363034"/>
    </source>
</evidence>
<proteinExistence type="inferred from homology"/>
<dbReference type="InterPro" id="IPR043504">
    <property type="entry name" value="Peptidase_S1_PA_chymotrypsin"/>
</dbReference>